<dbReference type="Proteomes" id="UP001292094">
    <property type="component" value="Unassembled WGS sequence"/>
</dbReference>
<accession>A0AAE1UK42</accession>
<name>A0AAE1UK42_9EUCA</name>
<protein>
    <submittedName>
        <fullName evidence="2">Uncharacterized protein</fullName>
    </submittedName>
</protein>
<organism evidence="2 3">
    <name type="scientific">Petrolisthes manimaculis</name>
    <dbReference type="NCBI Taxonomy" id="1843537"/>
    <lineage>
        <taxon>Eukaryota</taxon>
        <taxon>Metazoa</taxon>
        <taxon>Ecdysozoa</taxon>
        <taxon>Arthropoda</taxon>
        <taxon>Crustacea</taxon>
        <taxon>Multicrustacea</taxon>
        <taxon>Malacostraca</taxon>
        <taxon>Eumalacostraca</taxon>
        <taxon>Eucarida</taxon>
        <taxon>Decapoda</taxon>
        <taxon>Pleocyemata</taxon>
        <taxon>Anomura</taxon>
        <taxon>Galatheoidea</taxon>
        <taxon>Porcellanidae</taxon>
        <taxon>Petrolisthes</taxon>
    </lineage>
</organism>
<evidence type="ECO:0000256" key="1">
    <source>
        <dbReference type="SAM" id="MobiDB-lite"/>
    </source>
</evidence>
<evidence type="ECO:0000313" key="3">
    <source>
        <dbReference type="Proteomes" id="UP001292094"/>
    </source>
</evidence>
<feature type="compositionally biased region" description="Gly residues" evidence="1">
    <location>
        <begin position="133"/>
        <end position="161"/>
    </location>
</feature>
<comment type="caution">
    <text evidence="2">The sequence shown here is derived from an EMBL/GenBank/DDBJ whole genome shotgun (WGS) entry which is preliminary data.</text>
</comment>
<dbReference type="EMBL" id="JAWZYT010000561">
    <property type="protein sequence ID" value="KAK4321755.1"/>
    <property type="molecule type" value="Genomic_DNA"/>
</dbReference>
<proteinExistence type="predicted"/>
<feature type="compositionally biased region" description="Basic and acidic residues" evidence="1">
    <location>
        <begin position="1"/>
        <end position="29"/>
    </location>
</feature>
<dbReference type="AlphaFoldDB" id="A0AAE1UK42"/>
<sequence>MEHEKRGGGIGGKRGEEELEGKGEGERGRRGMGGKKGGGGVKERRNGNEIVTEEWKGGKSREGREGEAGKGGREKQGREGKGGMEVDLQEDTTPSFVYSPGKPLKSPVPPLSPLPLTSPRVTNTTEGTRGRGRAGQGEGKGGEGEGQGEGQGGRGTEGCIG</sequence>
<reference evidence="2" key="1">
    <citation type="submission" date="2023-11" db="EMBL/GenBank/DDBJ databases">
        <title>Genome assemblies of two species of porcelain crab, Petrolisthes cinctipes and Petrolisthes manimaculis (Anomura: Porcellanidae).</title>
        <authorList>
            <person name="Angst P."/>
        </authorList>
    </citation>
    <scope>NUCLEOTIDE SEQUENCE</scope>
    <source>
        <strain evidence="2">PB745_02</strain>
        <tissue evidence="2">Gill</tissue>
    </source>
</reference>
<feature type="compositionally biased region" description="Basic and acidic residues" evidence="1">
    <location>
        <begin position="41"/>
        <end position="84"/>
    </location>
</feature>
<keyword evidence="3" id="KW-1185">Reference proteome</keyword>
<evidence type="ECO:0000313" key="2">
    <source>
        <dbReference type="EMBL" id="KAK4321755.1"/>
    </source>
</evidence>
<gene>
    <name evidence="2" type="ORF">Pmani_007493</name>
</gene>
<feature type="compositionally biased region" description="Low complexity" evidence="1">
    <location>
        <begin position="114"/>
        <end position="127"/>
    </location>
</feature>
<feature type="region of interest" description="Disordered" evidence="1">
    <location>
        <begin position="1"/>
        <end position="161"/>
    </location>
</feature>